<dbReference type="GO" id="GO:0016887">
    <property type="term" value="F:ATP hydrolysis activity"/>
    <property type="evidence" value="ECO:0007669"/>
    <property type="project" value="InterPro"/>
</dbReference>
<reference evidence="3" key="1">
    <citation type="submission" date="2017-09" db="EMBL/GenBank/DDBJ databases">
        <authorList>
            <person name="Varghese N."/>
            <person name="Submissions S."/>
        </authorList>
    </citation>
    <scope>NUCLEOTIDE SEQUENCE [LARGE SCALE GENOMIC DNA]</scope>
    <source>
        <strain evidence="3">MSL47</strain>
    </source>
</reference>
<sequence>MFNLEKVRFKNILELDSLGFPDNKITTIIGPSGAGKSTLLKLLNNMISIDSGTLLYKGQDINQLNPVELRREVIMLAQNAIIDKQI</sequence>
<dbReference type="PANTHER" id="PTHR43423">
    <property type="entry name" value="ABC TRANSPORTER I FAMILY MEMBER 17"/>
    <property type="match status" value="1"/>
</dbReference>
<evidence type="ECO:0000259" key="1">
    <source>
        <dbReference type="Pfam" id="PF00005"/>
    </source>
</evidence>
<dbReference type="AlphaFoldDB" id="A0A285HHK2"/>
<proteinExistence type="predicted"/>
<evidence type="ECO:0000313" key="2">
    <source>
        <dbReference type="EMBL" id="SNY35195.1"/>
    </source>
</evidence>
<dbReference type="InterPro" id="IPR027417">
    <property type="entry name" value="P-loop_NTPase"/>
</dbReference>
<dbReference type="SUPFAM" id="SSF52540">
    <property type="entry name" value="P-loop containing nucleoside triphosphate hydrolases"/>
    <property type="match status" value="1"/>
</dbReference>
<organism evidence="2 3">
    <name type="scientific">Orenia metallireducens</name>
    <dbReference type="NCBI Taxonomy" id="1413210"/>
    <lineage>
        <taxon>Bacteria</taxon>
        <taxon>Bacillati</taxon>
        <taxon>Bacillota</taxon>
        <taxon>Clostridia</taxon>
        <taxon>Halanaerobiales</taxon>
        <taxon>Halobacteroidaceae</taxon>
        <taxon>Orenia</taxon>
    </lineage>
</organism>
<feature type="domain" description="ABC transporter" evidence="1">
    <location>
        <begin position="17"/>
        <end position="83"/>
    </location>
</feature>
<name>A0A285HHK2_9FIRM</name>
<dbReference type="RefSeq" id="WP_097018504.1">
    <property type="nucleotide sequence ID" value="NZ_OBDZ01000019.1"/>
</dbReference>
<dbReference type="PANTHER" id="PTHR43423:SF1">
    <property type="entry name" value="ABC TRANSPORTER I FAMILY MEMBER 17"/>
    <property type="match status" value="1"/>
</dbReference>
<dbReference type="Gene3D" id="3.40.50.300">
    <property type="entry name" value="P-loop containing nucleotide triphosphate hydrolases"/>
    <property type="match status" value="1"/>
</dbReference>
<keyword evidence="3" id="KW-1185">Reference proteome</keyword>
<gene>
    <name evidence="2" type="ORF">SAMN06265827_11949</name>
</gene>
<dbReference type="Proteomes" id="UP000219573">
    <property type="component" value="Unassembled WGS sequence"/>
</dbReference>
<dbReference type="InterPro" id="IPR003439">
    <property type="entry name" value="ABC_transporter-like_ATP-bd"/>
</dbReference>
<dbReference type="GO" id="GO:0005524">
    <property type="term" value="F:ATP binding"/>
    <property type="evidence" value="ECO:0007669"/>
    <property type="project" value="InterPro"/>
</dbReference>
<dbReference type="Pfam" id="PF00005">
    <property type="entry name" value="ABC_tran"/>
    <property type="match status" value="1"/>
</dbReference>
<dbReference type="OrthoDB" id="9785080at2"/>
<dbReference type="EMBL" id="OBDZ01000019">
    <property type="protein sequence ID" value="SNY35195.1"/>
    <property type="molecule type" value="Genomic_DNA"/>
</dbReference>
<protein>
    <submittedName>
        <fullName evidence="2">ABC transporter</fullName>
    </submittedName>
</protein>
<accession>A0A285HHK2</accession>
<evidence type="ECO:0000313" key="3">
    <source>
        <dbReference type="Proteomes" id="UP000219573"/>
    </source>
</evidence>
<dbReference type="STRING" id="1413210.U472_05140"/>